<evidence type="ECO:0000313" key="2">
    <source>
        <dbReference type="Proteomes" id="UP000824533"/>
    </source>
</evidence>
<dbReference type="Proteomes" id="UP000824533">
    <property type="component" value="Linkage Group LG04"/>
</dbReference>
<organism evidence="1 2">
    <name type="scientific">Dendrolimus kikuchii</name>
    <dbReference type="NCBI Taxonomy" id="765133"/>
    <lineage>
        <taxon>Eukaryota</taxon>
        <taxon>Metazoa</taxon>
        <taxon>Ecdysozoa</taxon>
        <taxon>Arthropoda</taxon>
        <taxon>Hexapoda</taxon>
        <taxon>Insecta</taxon>
        <taxon>Pterygota</taxon>
        <taxon>Neoptera</taxon>
        <taxon>Endopterygota</taxon>
        <taxon>Lepidoptera</taxon>
        <taxon>Glossata</taxon>
        <taxon>Ditrysia</taxon>
        <taxon>Bombycoidea</taxon>
        <taxon>Lasiocampidae</taxon>
        <taxon>Dendrolimus</taxon>
    </lineage>
</organism>
<keyword evidence="2" id="KW-1185">Reference proteome</keyword>
<name>A0ACC1DER1_9NEOP</name>
<dbReference type="EMBL" id="CM034390">
    <property type="protein sequence ID" value="KAJ0182113.1"/>
    <property type="molecule type" value="Genomic_DNA"/>
</dbReference>
<protein>
    <submittedName>
        <fullName evidence="1">Uncharacterized protein</fullName>
    </submittedName>
</protein>
<proteinExistence type="predicted"/>
<reference evidence="1 2" key="1">
    <citation type="journal article" date="2021" name="Front. Genet.">
        <title>Chromosome-Level Genome Assembly Reveals Significant Gene Expansion in the Toll and IMD Signaling Pathways of Dendrolimus kikuchii.</title>
        <authorList>
            <person name="Zhou J."/>
            <person name="Wu P."/>
            <person name="Xiong Z."/>
            <person name="Liu N."/>
            <person name="Zhao N."/>
            <person name="Ji M."/>
            <person name="Qiu Y."/>
            <person name="Yang B."/>
        </authorList>
    </citation>
    <scope>NUCLEOTIDE SEQUENCE [LARGE SCALE GENOMIC DNA]</scope>
    <source>
        <strain evidence="1">Ann1</strain>
    </source>
</reference>
<accession>A0ACC1DER1</accession>
<gene>
    <name evidence="1" type="ORF">K1T71_002835</name>
</gene>
<sequence>MMRKDNAGATGGTELSLSGDGNFISLQQILQAFNSTISEEHAWALFYQAARCFQRCLSDGHTCYLVTEPKHVLLNKDGSVHASTLLHPGDDSSRQEVSSEQQLVVNLALVIYHALDYTHSEDEERLISPDLEGLITEMTGCDDGNTDDDEECGALSEGSESSECGRADTDDEGIERDSEPAPRRRRRRRRFMLKDVVERCIWHCGGGGRCARDAAAAHYRAVCRALVAEALELASFLAKVRVGGARDMGAAEDSVRHLDTLQFSDWSNRRIWRALQARFWMQVIGELRMGVKLKKVNYSRTPIEYELTPYEILMDDIRSRRYTLRKVDGAMIPHSVKKDAHAMILEFIRSRPPLKKASERKLPPPRREVTPRERLLASIQVGRQLRPTPYSRRLSTSPAGNGPGGGDMRRGGDVTPHAQPQRRLIKVDFNNLEDDEDDDDTEPCNSPEVCAPQPFPRHMAPQQQIPKPWKRTEEPPRAPPRTRISHDEYHQFCDETLESYDLATQCPSRRASMRRHTVAHPTCPPTDGAHSLPHSRPGSRASCAGAASLASSDADAQLGELSWSRSSLQDELIKSKQWQDAIMSDDRLSLTLEEIVHIRSVLTKAELEVLPVEGRVKEDVEKRRVCFLCLKTRFGIFGPWGQKCKLCKKTVCQKCCSKMRIPTEHFAHVPVVLLSPSLLPSPEDEPHSSFPRSLMSRLVSPEHTSMVENSVGSAPSSPAAVRRAGPASIAHSAPGSRGGSALGFAECLSVPPACMSRSIDNPHAISAGVHTPPSTLDRRTRYARSMTGVAAAERLRGVQMAVCHDCKAMVLQIIKSSRASRSASRDRAIRHLTLDLAPVYTADC</sequence>
<comment type="caution">
    <text evidence="1">The sequence shown here is derived from an EMBL/GenBank/DDBJ whole genome shotgun (WGS) entry which is preliminary data.</text>
</comment>
<evidence type="ECO:0000313" key="1">
    <source>
        <dbReference type="EMBL" id="KAJ0182113.1"/>
    </source>
</evidence>